<evidence type="ECO:0000313" key="2">
    <source>
        <dbReference type="Proteomes" id="UP000466187"/>
    </source>
</evidence>
<name>A0A7I7WNX4_MYCGU</name>
<dbReference type="EMBL" id="AP022608">
    <property type="protein sequence ID" value="BBZ19254.1"/>
    <property type="molecule type" value="Genomic_DNA"/>
</dbReference>
<sequence>MIPSRSQLRTWNPDAAENGSSTLSDAGLAVYRAVRNLDDGCDRMSEARAWGGPAHDAAAAMFHRATDASSKFSHYTEGVAAALSKGAVAISAARTALLNHADAVDRGELLVNDMWVVLIKPARVSAEKAADLQAAAKAEQAEINRLLTAVGDADDTTASQIQAAAESFGFTMPSPDDPHRLFPGVGMARPADEVPNPMDLYGLMQQGVFRDNDMAQTVRESKEWITEDGQVRKTLLMMDGSRHEIYEWNESLPCVEDTYYDKNGHEVSSTFSQDKTHYDGTKFTSIRFANGTEVTMTRTADGKCTGGVTTGDGRHGALPDEFFSHPALTTVGGALTGLEEQAARGIPMLSPQSVENLGKVGKYGGPTLGVAVALYDTVTAKTFEDACVAAISGGAAIGGGMATGAAFAGGITAAGAPGAAPALAFVGDIAGGAAFGYLGGIIGNIVCR</sequence>
<reference evidence="1 2" key="1">
    <citation type="journal article" date="2019" name="Emerg. Microbes Infect.">
        <title>Comprehensive subspecies identification of 175 nontuberculous mycobacteria species based on 7547 genomic profiles.</title>
        <authorList>
            <person name="Matsumoto Y."/>
            <person name="Kinjo T."/>
            <person name="Motooka D."/>
            <person name="Nabeya D."/>
            <person name="Jung N."/>
            <person name="Uechi K."/>
            <person name="Horii T."/>
            <person name="Iida T."/>
            <person name="Fujita J."/>
            <person name="Nakamura S."/>
        </authorList>
    </citation>
    <scope>NUCLEOTIDE SEQUENCE [LARGE SCALE GENOMIC DNA]</scope>
    <source>
        <strain evidence="1 2">JCM 12688</strain>
    </source>
</reference>
<gene>
    <name evidence="1" type="ORF">MGAD_35890</name>
</gene>
<accession>A0A7I7WNX4</accession>
<dbReference type="Proteomes" id="UP000466187">
    <property type="component" value="Chromosome"/>
</dbReference>
<evidence type="ECO:0000313" key="1">
    <source>
        <dbReference type="EMBL" id="BBZ19254.1"/>
    </source>
</evidence>
<proteinExistence type="predicted"/>
<protein>
    <submittedName>
        <fullName evidence="1">Uncharacterized protein</fullName>
    </submittedName>
</protein>
<organism evidence="1 2">
    <name type="scientific">Mycolicibacterium gadium</name>
    <name type="common">Mycobacterium gadium</name>
    <dbReference type="NCBI Taxonomy" id="1794"/>
    <lineage>
        <taxon>Bacteria</taxon>
        <taxon>Bacillati</taxon>
        <taxon>Actinomycetota</taxon>
        <taxon>Actinomycetes</taxon>
        <taxon>Mycobacteriales</taxon>
        <taxon>Mycobacteriaceae</taxon>
        <taxon>Mycolicibacterium</taxon>
    </lineage>
</organism>
<dbReference type="KEGG" id="mgad:MGAD_35890"/>
<dbReference type="RefSeq" id="WP_163688187.1">
    <property type="nucleotide sequence ID" value="NZ_AP022608.1"/>
</dbReference>
<dbReference type="AlphaFoldDB" id="A0A7I7WNX4"/>